<feature type="compositionally biased region" description="Low complexity" evidence="1">
    <location>
        <begin position="87"/>
        <end position="96"/>
    </location>
</feature>
<sequence>MAGRPTPLPSAAALCPGGRVLSSLASRSHWLLLSVTEAPALLAPPASRPRQPAPLRLNHVPPQCCDRRPPEPGRLWIHVGPARRPHQPGAAGPQAPDSRQISRAAHRALLARIRHIQRLGHAHALPRLAEPGVNSSTNCGSWAAQYGVET</sequence>
<evidence type="ECO:0000313" key="3">
    <source>
        <dbReference type="Proteomes" id="UP001066276"/>
    </source>
</evidence>
<protein>
    <submittedName>
        <fullName evidence="2">Uncharacterized protein</fullName>
    </submittedName>
</protein>
<name>A0AAV7T112_PLEWA</name>
<dbReference type="EMBL" id="JANPWB010000007">
    <property type="protein sequence ID" value="KAJ1170097.1"/>
    <property type="molecule type" value="Genomic_DNA"/>
</dbReference>
<dbReference type="AlphaFoldDB" id="A0AAV7T112"/>
<organism evidence="2 3">
    <name type="scientific">Pleurodeles waltl</name>
    <name type="common">Iberian ribbed newt</name>
    <dbReference type="NCBI Taxonomy" id="8319"/>
    <lineage>
        <taxon>Eukaryota</taxon>
        <taxon>Metazoa</taxon>
        <taxon>Chordata</taxon>
        <taxon>Craniata</taxon>
        <taxon>Vertebrata</taxon>
        <taxon>Euteleostomi</taxon>
        <taxon>Amphibia</taxon>
        <taxon>Batrachia</taxon>
        <taxon>Caudata</taxon>
        <taxon>Salamandroidea</taxon>
        <taxon>Salamandridae</taxon>
        <taxon>Pleurodelinae</taxon>
        <taxon>Pleurodeles</taxon>
    </lineage>
</organism>
<feature type="compositionally biased region" description="Low complexity" evidence="1">
    <location>
        <begin position="43"/>
        <end position="57"/>
    </location>
</feature>
<evidence type="ECO:0000313" key="2">
    <source>
        <dbReference type="EMBL" id="KAJ1170097.1"/>
    </source>
</evidence>
<accession>A0AAV7T112</accession>
<proteinExistence type="predicted"/>
<feature type="region of interest" description="Disordered" evidence="1">
    <location>
        <begin position="43"/>
        <end position="100"/>
    </location>
</feature>
<keyword evidence="3" id="KW-1185">Reference proteome</keyword>
<comment type="caution">
    <text evidence="2">The sequence shown here is derived from an EMBL/GenBank/DDBJ whole genome shotgun (WGS) entry which is preliminary data.</text>
</comment>
<reference evidence="2" key="1">
    <citation type="journal article" date="2022" name="bioRxiv">
        <title>Sequencing and chromosome-scale assembly of the giantPleurodeles waltlgenome.</title>
        <authorList>
            <person name="Brown T."/>
            <person name="Elewa A."/>
            <person name="Iarovenko S."/>
            <person name="Subramanian E."/>
            <person name="Araus A.J."/>
            <person name="Petzold A."/>
            <person name="Susuki M."/>
            <person name="Suzuki K.-i.T."/>
            <person name="Hayashi T."/>
            <person name="Toyoda A."/>
            <person name="Oliveira C."/>
            <person name="Osipova E."/>
            <person name="Leigh N.D."/>
            <person name="Simon A."/>
            <person name="Yun M.H."/>
        </authorList>
    </citation>
    <scope>NUCLEOTIDE SEQUENCE</scope>
    <source>
        <strain evidence="2">20211129_DDA</strain>
        <tissue evidence="2">Liver</tissue>
    </source>
</reference>
<dbReference type="Proteomes" id="UP001066276">
    <property type="component" value="Chromosome 4_1"/>
</dbReference>
<evidence type="ECO:0000256" key="1">
    <source>
        <dbReference type="SAM" id="MobiDB-lite"/>
    </source>
</evidence>
<gene>
    <name evidence="2" type="ORF">NDU88_001978</name>
</gene>